<organism evidence="2 3">
    <name type="scientific">Symbiodinium necroappetens</name>
    <dbReference type="NCBI Taxonomy" id="1628268"/>
    <lineage>
        <taxon>Eukaryota</taxon>
        <taxon>Sar</taxon>
        <taxon>Alveolata</taxon>
        <taxon>Dinophyceae</taxon>
        <taxon>Suessiales</taxon>
        <taxon>Symbiodiniaceae</taxon>
        <taxon>Symbiodinium</taxon>
    </lineage>
</organism>
<name>A0A812T2W3_9DINO</name>
<keyword evidence="3" id="KW-1185">Reference proteome</keyword>
<evidence type="ECO:0000313" key="3">
    <source>
        <dbReference type="Proteomes" id="UP000601435"/>
    </source>
</evidence>
<gene>
    <name evidence="2" type="ORF">SNEC2469_LOCUS14350</name>
</gene>
<comment type="caution">
    <text evidence="2">The sequence shown here is derived from an EMBL/GenBank/DDBJ whole genome shotgun (WGS) entry which is preliminary data.</text>
</comment>
<evidence type="ECO:0000313" key="2">
    <source>
        <dbReference type="EMBL" id="CAE7503577.1"/>
    </source>
</evidence>
<dbReference type="Proteomes" id="UP000601435">
    <property type="component" value="Unassembled WGS sequence"/>
</dbReference>
<feature type="non-terminal residue" evidence="2">
    <location>
        <position position="102"/>
    </location>
</feature>
<sequence>HALTEESGKKSNAGSTSDYGGTCQAKPFNLIGMMECNGLSTYSCLHNSNCEWMQGSQPRHDSSYGPGGKCQAKPFNLFGGFECNGLSRWSCKQNNNCEFVIG</sequence>
<feature type="compositionally biased region" description="Polar residues" evidence="1">
    <location>
        <begin position="10"/>
        <end position="19"/>
    </location>
</feature>
<dbReference type="OrthoDB" id="10378459at2759"/>
<protein>
    <submittedName>
        <fullName evidence="2">Uncharacterized protein</fullName>
    </submittedName>
</protein>
<evidence type="ECO:0000256" key="1">
    <source>
        <dbReference type="SAM" id="MobiDB-lite"/>
    </source>
</evidence>
<accession>A0A812T2W3</accession>
<proteinExistence type="predicted"/>
<dbReference type="EMBL" id="CAJNJA010022989">
    <property type="protein sequence ID" value="CAE7503577.1"/>
    <property type="molecule type" value="Genomic_DNA"/>
</dbReference>
<dbReference type="AlphaFoldDB" id="A0A812T2W3"/>
<reference evidence="2" key="1">
    <citation type="submission" date="2021-02" db="EMBL/GenBank/DDBJ databases">
        <authorList>
            <person name="Dougan E. K."/>
            <person name="Rhodes N."/>
            <person name="Thang M."/>
            <person name="Chan C."/>
        </authorList>
    </citation>
    <scope>NUCLEOTIDE SEQUENCE</scope>
</reference>
<feature type="region of interest" description="Disordered" evidence="1">
    <location>
        <begin position="1"/>
        <end position="22"/>
    </location>
</feature>